<accession>A0ABU4NC66</accession>
<feature type="region of interest" description="Disordered" evidence="1">
    <location>
        <begin position="1"/>
        <end position="53"/>
    </location>
</feature>
<dbReference type="EMBL" id="JARAYU010000001">
    <property type="protein sequence ID" value="MDX3699080.1"/>
    <property type="molecule type" value="Genomic_DNA"/>
</dbReference>
<evidence type="ECO:0000313" key="3">
    <source>
        <dbReference type="Proteomes" id="UP001271274"/>
    </source>
</evidence>
<name>A0ABU4NC66_9ACTN</name>
<evidence type="ECO:0000256" key="1">
    <source>
        <dbReference type="SAM" id="MobiDB-lite"/>
    </source>
</evidence>
<gene>
    <name evidence="2" type="ORF">PV662_04755</name>
</gene>
<reference evidence="2 3" key="1">
    <citation type="journal article" date="2023" name="Microb. Genom.">
        <title>Mesoterricola silvestris gen. nov., sp. nov., Mesoterricola sediminis sp. nov., Geothrix oryzae sp. nov., Geothrix edaphica sp. nov., Geothrix rubra sp. nov., and Geothrix limicola sp. nov., six novel members of Acidobacteriota isolated from soils.</title>
        <authorList>
            <person name="Weisberg A.J."/>
            <person name="Pearce E."/>
            <person name="Kramer C.G."/>
            <person name="Chang J.H."/>
            <person name="Clarke C.R."/>
        </authorList>
    </citation>
    <scope>NUCLEOTIDE SEQUENCE [LARGE SCALE GENOMIC DNA]</scope>
    <source>
        <strain evidence="2 3">ID09-01A</strain>
    </source>
</reference>
<proteinExistence type="predicted"/>
<comment type="caution">
    <text evidence="2">The sequence shown here is derived from an EMBL/GenBank/DDBJ whole genome shotgun (WGS) entry which is preliminary data.</text>
</comment>
<feature type="compositionally biased region" description="Basic and acidic residues" evidence="1">
    <location>
        <begin position="1"/>
        <end position="29"/>
    </location>
</feature>
<keyword evidence="3" id="KW-1185">Reference proteome</keyword>
<feature type="compositionally biased region" description="Basic and acidic residues" evidence="1">
    <location>
        <begin position="37"/>
        <end position="46"/>
    </location>
</feature>
<dbReference type="RefSeq" id="WP_319061667.1">
    <property type="nucleotide sequence ID" value="NZ_JARAYT010000001.1"/>
</dbReference>
<sequence length="53" mass="5826">MDGLFGDRDLHAPERRLPREVRDAADAHGAESVLGEAGEKVQRVEDEQIALSL</sequence>
<organism evidence="2 3">
    <name type="scientific">Streptomyces europaeiscabiei</name>
    <dbReference type="NCBI Taxonomy" id="146819"/>
    <lineage>
        <taxon>Bacteria</taxon>
        <taxon>Bacillati</taxon>
        <taxon>Actinomycetota</taxon>
        <taxon>Actinomycetes</taxon>
        <taxon>Kitasatosporales</taxon>
        <taxon>Streptomycetaceae</taxon>
        <taxon>Streptomyces</taxon>
    </lineage>
</organism>
<dbReference type="Proteomes" id="UP001271274">
    <property type="component" value="Unassembled WGS sequence"/>
</dbReference>
<protein>
    <submittedName>
        <fullName evidence="2">Uncharacterized protein</fullName>
    </submittedName>
</protein>
<evidence type="ECO:0000313" key="2">
    <source>
        <dbReference type="EMBL" id="MDX3699080.1"/>
    </source>
</evidence>